<keyword evidence="6 9" id="KW-1133">Transmembrane helix</keyword>
<dbReference type="EMBL" id="GEVK01015644">
    <property type="protein sequence ID" value="JAU37188.1"/>
    <property type="molecule type" value="Transcribed_RNA"/>
</dbReference>
<dbReference type="EMBL" id="GEVM01007265">
    <property type="protein sequence ID" value="JAU98673.1"/>
    <property type="molecule type" value="Transcribed_RNA"/>
</dbReference>
<comment type="subcellular location">
    <subcellularLocation>
        <location evidence="1">Membrane</location>
        <topology evidence="1">Single-pass type IV membrane protein</topology>
    </subcellularLocation>
</comment>
<evidence type="ECO:0000256" key="9">
    <source>
        <dbReference type="SAM" id="Phobius"/>
    </source>
</evidence>
<evidence type="ECO:0000256" key="8">
    <source>
        <dbReference type="ARBA" id="ARBA00023136"/>
    </source>
</evidence>
<evidence type="ECO:0000256" key="4">
    <source>
        <dbReference type="ARBA" id="ARBA00022692"/>
    </source>
</evidence>
<comment type="similarity">
    <text evidence="2">Belongs to the syntaxin family.</text>
</comment>
<dbReference type="SUPFAM" id="SSF47661">
    <property type="entry name" value="t-snare proteins"/>
    <property type="match status" value="1"/>
</dbReference>
<dbReference type="Pfam" id="PF10496">
    <property type="entry name" value="Syntaxin-18_N"/>
    <property type="match status" value="1"/>
</dbReference>
<feature type="domain" description="SNARE-complex protein Syntaxin-18 N-terminal" evidence="10">
    <location>
        <begin position="5"/>
        <end position="86"/>
    </location>
</feature>
<reference evidence="11" key="1">
    <citation type="submission" date="2016-07" db="EMBL/GenBank/DDBJ databases">
        <title>De novo transcriptome assembly of four accessions of the metal hyperaccumulator plant Noccaea caerulescens.</title>
        <authorList>
            <person name="Blande D."/>
            <person name="Halimaa P."/>
            <person name="Tervahauta A.I."/>
            <person name="Aarts M.G."/>
            <person name="Karenlampi S.O."/>
        </authorList>
    </citation>
    <scope>NUCLEOTIDE SEQUENCE</scope>
</reference>
<dbReference type="PANTHER" id="PTHR15959">
    <property type="entry name" value="SYNTAXIN-18"/>
    <property type="match status" value="1"/>
</dbReference>
<dbReference type="InterPro" id="IPR010989">
    <property type="entry name" value="SNARE"/>
</dbReference>
<dbReference type="AlphaFoldDB" id="A0A1J3F6D8"/>
<evidence type="ECO:0000256" key="2">
    <source>
        <dbReference type="ARBA" id="ARBA00009063"/>
    </source>
</evidence>
<keyword evidence="8 9" id="KW-0472">Membrane</keyword>
<evidence type="ECO:0000256" key="3">
    <source>
        <dbReference type="ARBA" id="ARBA00022448"/>
    </source>
</evidence>
<name>A0A1J3F6D8_NOCCA</name>
<dbReference type="InterPro" id="IPR019529">
    <property type="entry name" value="Syntaxin-18_N"/>
</dbReference>
<gene>
    <name evidence="11" type="ORF">LC_TR12084_c0_g1_i1_g.42136</name>
    <name evidence="12" type="ORF">MP_TR1797_c1_g1_i1_g.4729</name>
</gene>
<dbReference type="GO" id="GO:0015031">
    <property type="term" value="P:protein transport"/>
    <property type="evidence" value="ECO:0007669"/>
    <property type="project" value="UniProtKB-KW"/>
</dbReference>
<evidence type="ECO:0000256" key="6">
    <source>
        <dbReference type="ARBA" id="ARBA00022989"/>
    </source>
</evidence>
<keyword evidence="7" id="KW-0175">Coiled coil</keyword>
<dbReference type="Gene3D" id="1.20.58.70">
    <property type="match status" value="1"/>
</dbReference>
<evidence type="ECO:0000259" key="10">
    <source>
        <dbReference type="Pfam" id="PF10496"/>
    </source>
</evidence>
<keyword evidence="5" id="KW-0653">Protein transport</keyword>
<dbReference type="PANTHER" id="PTHR15959:SF0">
    <property type="entry name" value="SYNTAXIN-18"/>
    <property type="match status" value="1"/>
</dbReference>
<evidence type="ECO:0000256" key="1">
    <source>
        <dbReference type="ARBA" id="ARBA00004211"/>
    </source>
</evidence>
<dbReference type="FunFam" id="1.20.5.110:FF:000039">
    <property type="entry name" value="Syntaxin-81 like"/>
    <property type="match status" value="1"/>
</dbReference>
<dbReference type="GO" id="GO:0005783">
    <property type="term" value="C:endoplasmic reticulum"/>
    <property type="evidence" value="ECO:0007669"/>
    <property type="project" value="TreeGrafter"/>
</dbReference>
<feature type="transmembrane region" description="Helical" evidence="9">
    <location>
        <begin position="290"/>
        <end position="308"/>
    </location>
</feature>
<dbReference type="GO" id="GO:0031201">
    <property type="term" value="C:SNARE complex"/>
    <property type="evidence" value="ECO:0007669"/>
    <property type="project" value="TreeGrafter"/>
</dbReference>
<evidence type="ECO:0000256" key="5">
    <source>
        <dbReference type="ARBA" id="ARBA00022927"/>
    </source>
</evidence>
<keyword evidence="3" id="KW-0813">Transport</keyword>
<dbReference type="GO" id="GO:0006890">
    <property type="term" value="P:retrograde vesicle-mediated transport, Golgi to endoplasmic reticulum"/>
    <property type="evidence" value="ECO:0007669"/>
    <property type="project" value="TreeGrafter"/>
</dbReference>
<evidence type="ECO:0000256" key="7">
    <source>
        <dbReference type="ARBA" id="ARBA00023054"/>
    </source>
</evidence>
<protein>
    <submittedName>
        <fullName evidence="11">Syntaxin-81</fullName>
    </submittedName>
</protein>
<sequence>MSRFRDRTEDFKDSVRKAAVSMGYNESKVASTMASFIIHKPKERSPFTKAVYFTLERIKELDQFMSKHRKDYVDPHRTTEQEKDSIEQEITAFIKVCKEQIDRLENSIRNEEANTKGWLGLSADKFNAATIAHKHGVVLILSEKLHSVTAQFDQLRATRFQDIINRAMPRRKPKRIAKETSSVNATLANPESIEPDEIQAQPRRLQQQLLDDETQALQVELSNLLDGARQIETKIVEMSALNHLMATHVLQQAQQIEVIYYQALEATNNVELGNRELAQAIQRNRGSRTFLMLFFFVLTFSVLFLDWYS</sequence>
<accession>A0A1J3F6D8</accession>
<proteinExistence type="inferred from homology"/>
<organism evidence="11">
    <name type="scientific">Noccaea caerulescens</name>
    <name type="common">Alpine penny-cress</name>
    <name type="synonym">Thlaspi caerulescens</name>
    <dbReference type="NCBI Taxonomy" id="107243"/>
    <lineage>
        <taxon>Eukaryota</taxon>
        <taxon>Viridiplantae</taxon>
        <taxon>Streptophyta</taxon>
        <taxon>Embryophyta</taxon>
        <taxon>Tracheophyta</taxon>
        <taxon>Spermatophyta</taxon>
        <taxon>Magnoliopsida</taxon>
        <taxon>eudicotyledons</taxon>
        <taxon>Gunneridae</taxon>
        <taxon>Pentapetalae</taxon>
        <taxon>rosids</taxon>
        <taxon>malvids</taxon>
        <taxon>Brassicales</taxon>
        <taxon>Brassicaceae</taxon>
        <taxon>Coluteocarpeae</taxon>
        <taxon>Noccaea</taxon>
    </lineage>
</organism>
<evidence type="ECO:0000313" key="12">
    <source>
        <dbReference type="EMBL" id="JAU98673.1"/>
    </source>
</evidence>
<evidence type="ECO:0000313" key="11">
    <source>
        <dbReference type="EMBL" id="JAU37188.1"/>
    </source>
</evidence>
<keyword evidence="4 9" id="KW-0812">Transmembrane</keyword>